<feature type="region of interest" description="Disordered" evidence="2">
    <location>
        <begin position="1"/>
        <end position="85"/>
    </location>
</feature>
<keyword evidence="1" id="KW-0539">Nucleus</keyword>
<name>A0AAD4NFP6_9BILA</name>
<dbReference type="Pfam" id="PF00505">
    <property type="entry name" value="HMG_box"/>
    <property type="match status" value="1"/>
</dbReference>
<dbReference type="InterPro" id="IPR036910">
    <property type="entry name" value="HMG_box_dom_sf"/>
</dbReference>
<dbReference type="GO" id="GO:0003677">
    <property type="term" value="F:DNA binding"/>
    <property type="evidence" value="ECO:0007669"/>
    <property type="project" value="UniProtKB-UniRule"/>
</dbReference>
<evidence type="ECO:0000256" key="1">
    <source>
        <dbReference type="PROSITE-ProRule" id="PRU00267"/>
    </source>
</evidence>
<accession>A0AAD4NFP6</accession>
<comment type="caution">
    <text evidence="4">The sequence shown here is derived from an EMBL/GenBank/DDBJ whole genome shotgun (WGS) entry which is preliminary data.</text>
</comment>
<evidence type="ECO:0000313" key="4">
    <source>
        <dbReference type="EMBL" id="KAI1729252.1"/>
    </source>
</evidence>
<feature type="domain" description="HMG box" evidence="3">
    <location>
        <begin position="88"/>
        <end position="123"/>
    </location>
</feature>
<keyword evidence="5" id="KW-1185">Reference proteome</keyword>
<evidence type="ECO:0000313" key="5">
    <source>
        <dbReference type="Proteomes" id="UP001201812"/>
    </source>
</evidence>
<protein>
    <submittedName>
        <fullName evidence="4">HMG (High mobility group) box domain-containing protein</fullName>
    </submittedName>
</protein>
<proteinExistence type="predicted"/>
<dbReference type="AlphaFoldDB" id="A0AAD4NFP6"/>
<feature type="compositionally biased region" description="Low complexity" evidence="2">
    <location>
        <begin position="26"/>
        <end position="39"/>
    </location>
</feature>
<dbReference type="Gene3D" id="1.10.30.10">
    <property type="entry name" value="High mobility group box domain"/>
    <property type="match status" value="1"/>
</dbReference>
<feature type="compositionally biased region" description="Polar residues" evidence="2">
    <location>
        <begin position="75"/>
        <end position="85"/>
    </location>
</feature>
<dbReference type="InterPro" id="IPR009071">
    <property type="entry name" value="HMG_box_dom"/>
</dbReference>
<feature type="compositionally biased region" description="Polar residues" evidence="2">
    <location>
        <begin position="40"/>
        <end position="52"/>
    </location>
</feature>
<organism evidence="4 5">
    <name type="scientific">Ditylenchus destructor</name>
    <dbReference type="NCBI Taxonomy" id="166010"/>
    <lineage>
        <taxon>Eukaryota</taxon>
        <taxon>Metazoa</taxon>
        <taxon>Ecdysozoa</taxon>
        <taxon>Nematoda</taxon>
        <taxon>Chromadorea</taxon>
        <taxon>Rhabditida</taxon>
        <taxon>Tylenchina</taxon>
        <taxon>Tylenchomorpha</taxon>
        <taxon>Sphaerularioidea</taxon>
        <taxon>Anguinidae</taxon>
        <taxon>Anguininae</taxon>
        <taxon>Ditylenchus</taxon>
    </lineage>
</organism>
<dbReference type="GO" id="GO:0005634">
    <property type="term" value="C:nucleus"/>
    <property type="evidence" value="ECO:0007669"/>
    <property type="project" value="UniProtKB-UniRule"/>
</dbReference>
<reference evidence="4" key="1">
    <citation type="submission" date="2022-01" db="EMBL/GenBank/DDBJ databases">
        <title>Genome Sequence Resource for Two Populations of Ditylenchus destructor, the Migratory Endoparasitic Phytonematode.</title>
        <authorList>
            <person name="Zhang H."/>
            <person name="Lin R."/>
            <person name="Xie B."/>
        </authorList>
    </citation>
    <scope>NUCLEOTIDE SEQUENCE</scope>
    <source>
        <strain evidence="4">BazhouSP</strain>
    </source>
</reference>
<evidence type="ECO:0000259" key="3">
    <source>
        <dbReference type="PROSITE" id="PS50118"/>
    </source>
</evidence>
<sequence length="138" mass="15265">MLSSDNNTNNHTASSPSPRNSLCEGSVSPSSIHSHSQPSTRELSSQHSLKNDTSSDDPTDFGSLHLPANIEMHPQNDSLSSSSRQQYIKRPLNAYMIWTRQERRKILNSDPKMKMNEVSKAVSFDICVVVVVSPKVIG</sequence>
<dbReference type="Proteomes" id="UP001201812">
    <property type="component" value="Unassembled WGS sequence"/>
</dbReference>
<keyword evidence="1" id="KW-0238">DNA-binding</keyword>
<dbReference type="PROSITE" id="PS50118">
    <property type="entry name" value="HMG_BOX_2"/>
    <property type="match status" value="1"/>
</dbReference>
<feature type="DNA-binding region" description="HMG box" evidence="1">
    <location>
        <begin position="88"/>
        <end position="123"/>
    </location>
</feature>
<dbReference type="EMBL" id="JAKKPZ010000001">
    <property type="protein sequence ID" value="KAI1729252.1"/>
    <property type="molecule type" value="Genomic_DNA"/>
</dbReference>
<feature type="compositionally biased region" description="Polar residues" evidence="2">
    <location>
        <begin position="1"/>
        <end position="20"/>
    </location>
</feature>
<gene>
    <name evidence="4" type="ORF">DdX_01481</name>
</gene>
<evidence type="ECO:0000256" key="2">
    <source>
        <dbReference type="SAM" id="MobiDB-lite"/>
    </source>
</evidence>
<dbReference type="SUPFAM" id="SSF47095">
    <property type="entry name" value="HMG-box"/>
    <property type="match status" value="1"/>
</dbReference>